<dbReference type="InterPro" id="IPR003593">
    <property type="entry name" value="AAA+_ATPase"/>
</dbReference>
<dbReference type="PANTHER" id="PTHR42794:SF1">
    <property type="entry name" value="HEMIN IMPORT ATP-BINDING PROTEIN HMUV"/>
    <property type="match status" value="1"/>
</dbReference>
<dbReference type="InterPro" id="IPR017871">
    <property type="entry name" value="ABC_transporter-like_CS"/>
</dbReference>
<dbReference type="Pfam" id="PF00005">
    <property type="entry name" value="ABC_tran"/>
    <property type="match status" value="1"/>
</dbReference>
<dbReference type="GO" id="GO:0005524">
    <property type="term" value="F:ATP binding"/>
    <property type="evidence" value="ECO:0007669"/>
    <property type="project" value="UniProtKB-KW"/>
</dbReference>
<keyword evidence="1" id="KW-0813">Transport</keyword>
<dbReference type="SMART" id="SM00382">
    <property type="entry name" value="AAA"/>
    <property type="match status" value="1"/>
</dbReference>
<dbReference type="SUPFAM" id="SSF52540">
    <property type="entry name" value="P-loop containing nucleoside triphosphate hydrolases"/>
    <property type="match status" value="1"/>
</dbReference>
<evidence type="ECO:0000313" key="9">
    <source>
        <dbReference type="Proteomes" id="UP001057498"/>
    </source>
</evidence>
<evidence type="ECO:0000256" key="1">
    <source>
        <dbReference type="ARBA" id="ARBA00022448"/>
    </source>
</evidence>
<evidence type="ECO:0000256" key="6">
    <source>
        <dbReference type="ARBA" id="ARBA00037066"/>
    </source>
</evidence>
<keyword evidence="3" id="KW-0547">Nucleotide-binding</keyword>
<dbReference type="InterPro" id="IPR003439">
    <property type="entry name" value="ABC_transporter-like_ATP-bd"/>
</dbReference>
<keyword evidence="9" id="KW-1185">Reference proteome</keyword>
<reference evidence="8" key="1">
    <citation type="submission" date="2022-04" db="EMBL/GenBank/DDBJ databases">
        <title>Whole genome sequence of Sphaerotilus sp. FB-5.</title>
        <authorList>
            <person name="Takeda M."/>
            <person name="Narihara S."/>
            <person name="Akimoto M."/>
            <person name="Akimoto R."/>
            <person name="Nishiyashiki S."/>
            <person name="Murakami T."/>
        </authorList>
    </citation>
    <scope>NUCLEOTIDE SEQUENCE</scope>
    <source>
        <strain evidence="8">FB-5</strain>
    </source>
</reference>
<keyword evidence="2" id="KW-1003">Cell membrane</keyword>
<proteinExistence type="predicted"/>
<evidence type="ECO:0000256" key="2">
    <source>
        <dbReference type="ARBA" id="ARBA00022475"/>
    </source>
</evidence>
<comment type="function">
    <text evidence="6">Part of the ABC transporter complex HmuTUV involved in hemin import. Responsible for energy coupling to the transport system.</text>
</comment>
<evidence type="ECO:0000259" key="7">
    <source>
        <dbReference type="PROSITE" id="PS50893"/>
    </source>
</evidence>
<feature type="domain" description="ABC transporter" evidence="7">
    <location>
        <begin position="6"/>
        <end position="238"/>
    </location>
</feature>
<evidence type="ECO:0000256" key="5">
    <source>
        <dbReference type="ARBA" id="ARBA00022967"/>
    </source>
</evidence>
<keyword evidence="2" id="KW-0472">Membrane</keyword>
<keyword evidence="4 8" id="KW-0067">ATP-binding</keyword>
<keyword evidence="5" id="KW-1278">Translocase</keyword>
<dbReference type="PROSITE" id="PS00211">
    <property type="entry name" value="ABC_TRANSPORTER_1"/>
    <property type="match status" value="1"/>
</dbReference>
<dbReference type="InterPro" id="IPR027417">
    <property type="entry name" value="P-loop_NTPase"/>
</dbReference>
<gene>
    <name evidence="8" type="ORF">CATMQ487_18780</name>
</gene>
<evidence type="ECO:0000313" key="8">
    <source>
        <dbReference type="EMBL" id="BDI04908.1"/>
    </source>
</evidence>
<dbReference type="EMBL" id="AP025730">
    <property type="protein sequence ID" value="BDI04908.1"/>
    <property type="molecule type" value="Genomic_DNA"/>
</dbReference>
<evidence type="ECO:0000256" key="3">
    <source>
        <dbReference type="ARBA" id="ARBA00022741"/>
    </source>
</evidence>
<dbReference type="PANTHER" id="PTHR42794">
    <property type="entry name" value="HEMIN IMPORT ATP-BINDING PROTEIN HMUV"/>
    <property type="match status" value="1"/>
</dbReference>
<protein>
    <submittedName>
        <fullName evidence="8">Iron ABC transporter ATP-binding protein</fullName>
    </submittedName>
</protein>
<dbReference type="Proteomes" id="UP001057498">
    <property type="component" value="Chromosome"/>
</dbReference>
<dbReference type="RefSeq" id="WP_251973728.1">
    <property type="nucleotide sequence ID" value="NZ_AP025730.1"/>
</dbReference>
<evidence type="ECO:0000256" key="4">
    <source>
        <dbReference type="ARBA" id="ARBA00022840"/>
    </source>
</evidence>
<organism evidence="8 9">
    <name type="scientific">Sphaerotilus microaerophilus</name>
    <dbReference type="NCBI Taxonomy" id="2914710"/>
    <lineage>
        <taxon>Bacteria</taxon>
        <taxon>Pseudomonadati</taxon>
        <taxon>Pseudomonadota</taxon>
        <taxon>Betaproteobacteria</taxon>
        <taxon>Burkholderiales</taxon>
        <taxon>Sphaerotilaceae</taxon>
        <taxon>Sphaerotilus</taxon>
    </lineage>
</organism>
<dbReference type="Gene3D" id="3.40.50.300">
    <property type="entry name" value="P-loop containing nucleotide triphosphate hydrolases"/>
    <property type="match status" value="1"/>
</dbReference>
<sequence length="261" mass="27839">MPPPVLEATGLQVGYGDRPVLKSVDCRFEAGWTAIVGPNGAGKSTLLRVLAGLLPPQAGEVRVDGRRLKDLSPRERGQRIAWLAQQGEVTGELTVRETVALGRLPHLGLFGTPGSADEAAVDRAMAEAECADWQDRRLNALSGGERQRVLLARALATDAPVLLLDEPTTHLDPPHQVALVRLAQQLARARTVVTVMHDLSLALAADRLLLLQAGQVSCAGAPSDPALRDALEAVFRHAIRIVEQDGQWVALPRLAAPPAPP</sequence>
<dbReference type="PROSITE" id="PS50893">
    <property type="entry name" value="ABC_TRANSPORTER_2"/>
    <property type="match status" value="1"/>
</dbReference>
<name>A0ABM7YKF9_9BURK</name>
<accession>A0ABM7YKF9</accession>